<evidence type="ECO:0000313" key="3">
    <source>
        <dbReference type="EMBL" id="KAK0386481.1"/>
    </source>
</evidence>
<protein>
    <recommendedName>
        <fullName evidence="5">Mitotic apparatus protein p62</fullName>
    </recommendedName>
</protein>
<dbReference type="PANTHER" id="PTHR42067">
    <property type="entry name" value="YALI0C15378P"/>
    <property type="match status" value="1"/>
</dbReference>
<evidence type="ECO:0000256" key="2">
    <source>
        <dbReference type="SAM" id="MobiDB-lite"/>
    </source>
</evidence>
<evidence type="ECO:0000313" key="4">
    <source>
        <dbReference type="Proteomes" id="UP001175261"/>
    </source>
</evidence>
<sequence length="344" mass="37401">MSVPFKVLKFPCSDGNQVLVQATSKGNHPLDLKLVGTEGSAAYRVTLKQDRIAALRVKNCPVTESEWEEILQALFQLRPPPDIQATAAVEPDTSIALTVRKIIQGTTHRLGSITLNYTESEEIGLFDWCVAAVDASVDGRKALSDVESQKEALEADVKDYKRQLDELIQAKNDDETVLLQKFRDLLNEKKLKIREQQKIIAAASFPDGGPASPEVHDSPPPTRKPAASRAGKRKAAAKDAQDGDETPEAEEMEVNNPIKLEAEDTDPGNTTEGTASTVGDEDDSDDEEPQAPSNARRASPPRPTSKQKSDKPPPPRSLPFNKKKVAAKAASEATSETDSDDDEL</sequence>
<feature type="compositionally biased region" description="Polar residues" evidence="2">
    <location>
        <begin position="267"/>
        <end position="277"/>
    </location>
</feature>
<dbReference type="Gene3D" id="1.20.5.370">
    <property type="match status" value="1"/>
</dbReference>
<feature type="compositionally biased region" description="Acidic residues" evidence="2">
    <location>
        <begin position="242"/>
        <end position="253"/>
    </location>
</feature>
<evidence type="ECO:0008006" key="5">
    <source>
        <dbReference type="Google" id="ProtNLM"/>
    </source>
</evidence>
<proteinExistence type="predicted"/>
<dbReference type="Proteomes" id="UP001175261">
    <property type="component" value="Unassembled WGS sequence"/>
</dbReference>
<feature type="compositionally biased region" description="Acidic residues" evidence="2">
    <location>
        <begin position="279"/>
        <end position="289"/>
    </location>
</feature>
<name>A0AA39GG05_SARSR</name>
<feature type="compositionally biased region" description="Acidic residues" evidence="2">
    <location>
        <begin position="335"/>
        <end position="344"/>
    </location>
</feature>
<organism evidence="3 4">
    <name type="scientific">Sarocladium strictum</name>
    <name type="common">Black bundle disease fungus</name>
    <name type="synonym">Acremonium strictum</name>
    <dbReference type="NCBI Taxonomy" id="5046"/>
    <lineage>
        <taxon>Eukaryota</taxon>
        <taxon>Fungi</taxon>
        <taxon>Dikarya</taxon>
        <taxon>Ascomycota</taxon>
        <taxon>Pezizomycotina</taxon>
        <taxon>Sordariomycetes</taxon>
        <taxon>Hypocreomycetidae</taxon>
        <taxon>Hypocreales</taxon>
        <taxon>Sarocladiaceae</taxon>
        <taxon>Sarocladium</taxon>
    </lineage>
</organism>
<accession>A0AA39GG05</accession>
<dbReference type="PANTHER" id="PTHR42067:SF1">
    <property type="entry name" value="MITOTIC APPARATUS PROTEIN P62"/>
    <property type="match status" value="1"/>
</dbReference>
<keyword evidence="4" id="KW-1185">Reference proteome</keyword>
<dbReference type="AlphaFoldDB" id="A0AA39GG05"/>
<gene>
    <name evidence="3" type="ORF">NLU13_6316</name>
</gene>
<keyword evidence="1" id="KW-0175">Coiled coil</keyword>
<evidence type="ECO:0000256" key="1">
    <source>
        <dbReference type="SAM" id="Coils"/>
    </source>
</evidence>
<dbReference type="EMBL" id="JAPDFR010000005">
    <property type="protein sequence ID" value="KAK0386481.1"/>
    <property type="molecule type" value="Genomic_DNA"/>
</dbReference>
<reference evidence="3" key="1">
    <citation type="submission" date="2022-10" db="EMBL/GenBank/DDBJ databases">
        <title>Determination and structural analysis of whole genome sequence of Sarocladium strictum F4-1.</title>
        <authorList>
            <person name="Hu L."/>
            <person name="Jiang Y."/>
        </authorList>
    </citation>
    <scope>NUCLEOTIDE SEQUENCE</scope>
    <source>
        <strain evidence="3">F4-1</strain>
    </source>
</reference>
<dbReference type="InterPro" id="IPR014751">
    <property type="entry name" value="XRCC4-like_C"/>
</dbReference>
<feature type="region of interest" description="Disordered" evidence="2">
    <location>
        <begin position="202"/>
        <end position="344"/>
    </location>
</feature>
<comment type="caution">
    <text evidence="3">The sequence shown here is derived from an EMBL/GenBank/DDBJ whole genome shotgun (WGS) entry which is preliminary data.</text>
</comment>
<feature type="coiled-coil region" evidence="1">
    <location>
        <begin position="143"/>
        <end position="177"/>
    </location>
</feature>
<dbReference type="SUPFAM" id="SSF58022">
    <property type="entry name" value="XRCC4, C-terminal oligomerization domain"/>
    <property type="match status" value="1"/>
</dbReference>